<dbReference type="EMBL" id="BARU01025062">
    <property type="protein sequence ID" value="GAH56542.1"/>
    <property type="molecule type" value="Genomic_DNA"/>
</dbReference>
<dbReference type="AlphaFoldDB" id="X1GH91"/>
<dbReference type="PROSITE" id="PS00444">
    <property type="entry name" value="POLYPRENYL_SYNTHASE_2"/>
    <property type="match status" value="1"/>
</dbReference>
<reference evidence="3" key="1">
    <citation type="journal article" date="2014" name="Front. Microbiol.">
        <title>High frequency of phylogenetically diverse reductive dehalogenase-homologous genes in deep subseafloor sedimentary metagenomes.</title>
        <authorList>
            <person name="Kawai M."/>
            <person name="Futagami T."/>
            <person name="Toyoda A."/>
            <person name="Takaki Y."/>
            <person name="Nishi S."/>
            <person name="Hori S."/>
            <person name="Arai W."/>
            <person name="Tsubouchi T."/>
            <person name="Morono Y."/>
            <person name="Uchiyama I."/>
            <person name="Ito T."/>
            <person name="Fujiyama A."/>
            <person name="Inagaki F."/>
            <person name="Takami H."/>
        </authorList>
    </citation>
    <scope>NUCLEOTIDE SEQUENCE</scope>
    <source>
        <strain evidence="3">Expedition CK06-06</strain>
    </source>
</reference>
<evidence type="ECO:0008006" key="4">
    <source>
        <dbReference type="Google" id="ProtNLM"/>
    </source>
</evidence>
<evidence type="ECO:0000256" key="2">
    <source>
        <dbReference type="ARBA" id="ARBA00022842"/>
    </source>
</evidence>
<name>X1GH91_9ZZZZ</name>
<protein>
    <recommendedName>
        <fullName evidence="4">Polyprenyl synthetase family protein</fullName>
    </recommendedName>
</protein>
<dbReference type="GO" id="GO:0008299">
    <property type="term" value="P:isoprenoid biosynthetic process"/>
    <property type="evidence" value="ECO:0007669"/>
    <property type="project" value="InterPro"/>
</dbReference>
<dbReference type="InterPro" id="IPR033749">
    <property type="entry name" value="Polyprenyl_synt_CS"/>
</dbReference>
<evidence type="ECO:0000256" key="1">
    <source>
        <dbReference type="ARBA" id="ARBA00022723"/>
    </source>
</evidence>
<dbReference type="CDD" id="cd00685">
    <property type="entry name" value="Trans_IPPS_HT"/>
    <property type="match status" value="1"/>
</dbReference>
<keyword evidence="1" id="KW-0479">Metal-binding</keyword>
<proteinExistence type="predicted"/>
<dbReference type="InterPro" id="IPR000092">
    <property type="entry name" value="Polyprenyl_synt"/>
</dbReference>
<dbReference type="InterPro" id="IPR008949">
    <property type="entry name" value="Isoprenoid_synthase_dom_sf"/>
</dbReference>
<dbReference type="SFLD" id="SFLDS00005">
    <property type="entry name" value="Isoprenoid_Synthase_Type_I"/>
    <property type="match status" value="1"/>
</dbReference>
<dbReference type="SUPFAM" id="SSF48576">
    <property type="entry name" value="Terpenoid synthases"/>
    <property type="match status" value="1"/>
</dbReference>
<evidence type="ECO:0000313" key="3">
    <source>
        <dbReference type="EMBL" id="GAH56542.1"/>
    </source>
</evidence>
<sequence length="249" mass="27649">SLILDDIQDKGKERNNQPTVWAIWGADQAINAGLALSCHARLVLHRLTLRNVPNEKVLGIQSVLENAVINLCQGQFMDISFVDSLSVGVEDYLRMVSGKTAALFGTACEVGAMLATTQEDTVSLAREFGMSMGMAFQIHDDYLGIWGNEAMVGKTANDLVEKKRALPTVLALQIDPDNIAGWLKHSPANENEVRILKNWMDEQGIPQKVKAYEKGFINNARDNLKALPLEQQWKDPFEEVLSSLSERKI</sequence>
<comment type="caution">
    <text evidence="3">The sequence shown here is derived from an EMBL/GenBank/DDBJ whole genome shotgun (WGS) entry which is preliminary data.</text>
</comment>
<dbReference type="Pfam" id="PF00348">
    <property type="entry name" value="polyprenyl_synt"/>
    <property type="match status" value="1"/>
</dbReference>
<dbReference type="PANTHER" id="PTHR12001">
    <property type="entry name" value="GERANYLGERANYL PYROPHOSPHATE SYNTHASE"/>
    <property type="match status" value="1"/>
</dbReference>
<feature type="non-terminal residue" evidence="3">
    <location>
        <position position="1"/>
    </location>
</feature>
<dbReference type="GO" id="GO:0004659">
    <property type="term" value="F:prenyltransferase activity"/>
    <property type="evidence" value="ECO:0007669"/>
    <property type="project" value="InterPro"/>
</dbReference>
<dbReference type="GO" id="GO:0046872">
    <property type="term" value="F:metal ion binding"/>
    <property type="evidence" value="ECO:0007669"/>
    <property type="project" value="UniProtKB-KW"/>
</dbReference>
<accession>X1GH91</accession>
<dbReference type="Gene3D" id="1.10.600.10">
    <property type="entry name" value="Farnesyl Diphosphate Synthase"/>
    <property type="match status" value="1"/>
</dbReference>
<dbReference type="PANTHER" id="PTHR12001:SF86">
    <property type="entry name" value="GERANYLGERANYL DIPHOSPHATE SYNTHASE"/>
    <property type="match status" value="1"/>
</dbReference>
<organism evidence="3">
    <name type="scientific">marine sediment metagenome</name>
    <dbReference type="NCBI Taxonomy" id="412755"/>
    <lineage>
        <taxon>unclassified sequences</taxon>
        <taxon>metagenomes</taxon>
        <taxon>ecological metagenomes</taxon>
    </lineage>
</organism>
<keyword evidence="2" id="KW-0460">Magnesium</keyword>
<gene>
    <name evidence="3" type="ORF">S03H2_40427</name>
</gene>